<keyword evidence="10" id="KW-0406">Ion transport</keyword>
<dbReference type="EMBL" id="BJXB01000044">
    <property type="protein sequence ID" value="GEM49813.1"/>
    <property type="molecule type" value="Genomic_DNA"/>
</dbReference>
<keyword evidence="9 16" id="KW-0408">Iron</keyword>
<evidence type="ECO:0000259" key="17">
    <source>
        <dbReference type="PROSITE" id="PS51711"/>
    </source>
</evidence>
<dbReference type="InterPro" id="IPR011640">
    <property type="entry name" value="Fe2_transport_prot_B_C"/>
</dbReference>
<dbReference type="Gene3D" id="3.40.50.300">
    <property type="entry name" value="P-loop containing nucleotide triphosphate hydrolases"/>
    <property type="match status" value="1"/>
</dbReference>
<comment type="caution">
    <text evidence="18">The sequence shown here is derived from an EMBL/GenBank/DDBJ whole genome shotgun (WGS) entry which is preliminary data.</text>
</comment>
<dbReference type="InterPro" id="IPR011642">
    <property type="entry name" value="Gate_dom"/>
</dbReference>
<dbReference type="FunFam" id="3.40.50.300:FF:000426">
    <property type="entry name" value="Ferrous iron transport protein B"/>
    <property type="match status" value="1"/>
</dbReference>
<evidence type="ECO:0000256" key="9">
    <source>
        <dbReference type="ARBA" id="ARBA00023004"/>
    </source>
</evidence>
<evidence type="ECO:0000256" key="6">
    <source>
        <dbReference type="ARBA" id="ARBA00022692"/>
    </source>
</evidence>
<dbReference type="Gene3D" id="1.10.287.1770">
    <property type="match status" value="1"/>
</dbReference>
<evidence type="ECO:0000256" key="12">
    <source>
        <dbReference type="ARBA" id="ARBA00023136"/>
    </source>
</evidence>
<dbReference type="InterPro" id="IPR027417">
    <property type="entry name" value="P-loop_NTPase"/>
</dbReference>
<dbReference type="AlphaFoldDB" id="A0A511NAH2"/>
<dbReference type="NCBIfam" id="TIGR00231">
    <property type="entry name" value="small_GTP"/>
    <property type="match status" value="1"/>
</dbReference>
<evidence type="ECO:0000256" key="2">
    <source>
        <dbReference type="ARBA" id="ARBA00022448"/>
    </source>
</evidence>
<dbReference type="RefSeq" id="WP_146891104.1">
    <property type="nucleotide sequence ID" value="NZ_BJXB01000044.1"/>
</dbReference>
<keyword evidence="6 16" id="KW-0812">Transmembrane</keyword>
<feature type="transmembrane region" description="Helical" evidence="16">
    <location>
        <begin position="281"/>
        <end position="305"/>
    </location>
</feature>
<evidence type="ECO:0000313" key="18">
    <source>
        <dbReference type="EMBL" id="GEM49813.1"/>
    </source>
</evidence>
<feature type="binding site" evidence="15">
    <location>
        <position position="26"/>
    </location>
    <ligand>
        <name>Mg(2+)</name>
        <dbReference type="ChEBI" id="CHEBI:18420"/>
        <label>2</label>
    </ligand>
</feature>
<evidence type="ECO:0000256" key="15">
    <source>
        <dbReference type="PIRSR" id="PIRSR603373-2"/>
    </source>
</evidence>
<gene>
    <name evidence="18" type="ORF">DC3_54480</name>
</gene>
<dbReference type="Pfam" id="PF02421">
    <property type="entry name" value="FeoB_N"/>
    <property type="match status" value="1"/>
</dbReference>
<dbReference type="Pfam" id="PF07670">
    <property type="entry name" value="Gate"/>
    <property type="match status" value="2"/>
</dbReference>
<feature type="binding site" evidence="14">
    <location>
        <begin position="14"/>
        <end position="21"/>
    </location>
    <ligand>
        <name>GTP</name>
        <dbReference type="ChEBI" id="CHEBI:37565"/>
        <label>1</label>
    </ligand>
</feature>
<evidence type="ECO:0000256" key="8">
    <source>
        <dbReference type="ARBA" id="ARBA00022989"/>
    </source>
</evidence>
<dbReference type="SUPFAM" id="SSF52540">
    <property type="entry name" value="P-loop containing nucleoside triphosphate hydrolases"/>
    <property type="match status" value="1"/>
</dbReference>
<feature type="binding site" evidence="14">
    <location>
        <begin position="120"/>
        <end position="123"/>
    </location>
    <ligand>
        <name>GTP</name>
        <dbReference type="ChEBI" id="CHEBI:37565"/>
        <label>1</label>
    </ligand>
</feature>
<comment type="caution">
    <text evidence="16">Lacks conserved residue(s) required for the propagation of feature annotation.</text>
</comment>
<dbReference type="PANTHER" id="PTHR43185">
    <property type="entry name" value="FERROUS IRON TRANSPORT PROTEIN B"/>
    <property type="match status" value="1"/>
</dbReference>
<keyword evidence="12 16" id="KW-0472">Membrane</keyword>
<dbReference type="InterPro" id="IPR005225">
    <property type="entry name" value="Small_GTP-bd"/>
</dbReference>
<protein>
    <recommendedName>
        <fullName evidence="13 16">Ferrous iron transport protein B</fullName>
    </recommendedName>
</protein>
<feature type="transmembrane region" description="Helical" evidence="16">
    <location>
        <begin position="458"/>
        <end position="478"/>
    </location>
</feature>
<dbReference type="Pfam" id="PF07664">
    <property type="entry name" value="FeoB_C"/>
    <property type="match status" value="1"/>
</dbReference>
<feature type="binding site" evidence="15">
    <location>
        <position position="25"/>
    </location>
    <ligand>
        <name>Mg(2+)</name>
        <dbReference type="ChEBI" id="CHEBI:18420"/>
        <label>2</label>
    </ligand>
</feature>
<comment type="function">
    <text evidence="16">Probable transporter of a GTP-driven Fe(2+) uptake system.</text>
</comment>
<feature type="transmembrane region" description="Helical" evidence="16">
    <location>
        <begin position="667"/>
        <end position="687"/>
    </location>
</feature>
<feature type="binding site" evidence="14">
    <location>
        <begin position="39"/>
        <end position="43"/>
    </location>
    <ligand>
        <name>GTP</name>
        <dbReference type="ChEBI" id="CHEBI:37565"/>
        <label>1</label>
    </ligand>
</feature>
<feature type="transmembrane region" description="Helical" evidence="16">
    <location>
        <begin position="694"/>
        <end position="717"/>
    </location>
</feature>
<organism evidence="18 19">
    <name type="scientific">Deinococcus cellulosilyticus (strain DSM 18568 / NBRC 106333 / KACC 11606 / 5516J-15)</name>
    <dbReference type="NCBI Taxonomy" id="1223518"/>
    <lineage>
        <taxon>Bacteria</taxon>
        <taxon>Thermotogati</taxon>
        <taxon>Deinococcota</taxon>
        <taxon>Deinococci</taxon>
        <taxon>Deinococcales</taxon>
        <taxon>Deinococcaceae</taxon>
        <taxon>Deinococcus</taxon>
    </lineage>
</organism>
<accession>A0A511NAH2</accession>
<keyword evidence="3" id="KW-1003">Cell membrane</keyword>
<dbReference type="GO" id="GO:0005525">
    <property type="term" value="F:GTP binding"/>
    <property type="evidence" value="ECO:0007669"/>
    <property type="project" value="UniProtKB-KW"/>
</dbReference>
<feature type="binding site" evidence="14">
    <location>
        <begin position="60"/>
        <end position="63"/>
    </location>
    <ligand>
        <name>GTP</name>
        <dbReference type="ChEBI" id="CHEBI:37565"/>
        <label>1</label>
    </ligand>
</feature>
<comment type="subcellular location">
    <subcellularLocation>
        <location evidence="1 16">Cell inner membrane</location>
        <topology evidence="1 16">Multi-pass membrane protein</topology>
    </subcellularLocation>
</comment>
<keyword evidence="8 16" id="KW-1133">Transmembrane helix</keyword>
<keyword evidence="4 16" id="KW-0410">Iron transport</keyword>
<dbReference type="Proteomes" id="UP000321306">
    <property type="component" value="Unassembled WGS sequence"/>
</dbReference>
<feature type="binding site" evidence="15">
    <location>
        <position position="29"/>
    </location>
    <ligand>
        <name>Mg(2+)</name>
        <dbReference type="ChEBI" id="CHEBI:18420"/>
        <label>2</label>
    </ligand>
</feature>
<feature type="transmembrane region" description="Helical" evidence="16">
    <location>
        <begin position="398"/>
        <end position="415"/>
    </location>
</feature>
<dbReference type="GO" id="GO:0046872">
    <property type="term" value="F:metal ion binding"/>
    <property type="evidence" value="ECO:0007669"/>
    <property type="project" value="UniProtKB-KW"/>
</dbReference>
<name>A0A511NAH2_DEIC1</name>
<sequence length="721" mass="77856">MTVAMQARTVLVIGNPNVGKTTLINALAGTHLKVGNWSGVTVEKREARFDLHGTSIHLTDLPGAYSLSPQTPEELIARTALLDSAPDLIVNVLDAGQLERNLYLTLQLLEFRLPMVVALNLMDEARNKGLSIDPRKLEQELGVPVIEMVASQGKGVQDLKKHMLHPPAQPGYQVKPPPALLESIKHLCKAMAPHPKLLPYARPFLASMLLEGDATLRSRLTITGHQDVVADADRLLQDLSGKGIDPFMDLADQRYSEAHRIAGAAITTAEKRRTLTERLDALLLHRILGIPVFLLLMLGVFRLTFSVAQPFVDFIGGPLQDTVSGWVSAVLHMLHAPSTVSSVLLGAVIPGVGTVLAFLPTLLVLYLAMSFLEDSGYMARAAFLMDRLMRSVGLDGKAFIPMILGFGCNVPAVYATRTLESPGARLVTSMVVPFMSCSARLPVYVVFSAALFAGYASWVVWGMYVLGLVVALGFAALITRMLPTTGSVTVLELPPYRLPARQVLWKQGSRRTAAFVRRAGTTVLMAVVLVWLTLSIPVQMGGHFAAVAPENSLFGWVSALTAPIFRWAGFDTWQATGALIPGFVAKEVVVGTLGQIYLGQQTTAVAPFGVLQGLEHLLSGLWIAVQQSVAAIPGLMALPSFSVDAPDSSQNNLIAALRHGFTAASGLAYLVFVLLYTPCVATITAIANEQGRKVAWITVTYQIVTAWLLAVLTYQFFKGFL</sequence>
<evidence type="ECO:0000313" key="19">
    <source>
        <dbReference type="Proteomes" id="UP000321306"/>
    </source>
</evidence>
<evidence type="ECO:0000256" key="4">
    <source>
        <dbReference type="ARBA" id="ARBA00022496"/>
    </source>
</evidence>
<evidence type="ECO:0000256" key="10">
    <source>
        <dbReference type="ARBA" id="ARBA00023065"/>
    </source>
</evidence>
<dbReference type="NCBIfam" id="TIGR00437">
    <property type="entry name" value="feoB"/>
    <property type="match status" value="1"/>
</dbReference>
<feature type="domain" description="FeoB-type G" evidence="17">
    <location>
        <begin position="7"/>
        <end position="169"/>
    </location>
</feature>
<evidence type="ECO:0000256" key="1">
    <source>
        <dbReference type="ARBA" id="ARBA00004429"/>
    </source>
</evidence>
<keyword evidence="5" id="KW-0997">Cell inner membrane</keyword>
<dbReference type="PROSITE" id="PS51711">
    <property type="entry name" value="G_FEOB"/>
    <property type="match status" value="1"/>
</dbReference>
<feature type="transmembrane region" description="Helical" evidence="16">
    <location>
        <begin position="515"/>
        <end position="534"/>
    </location>
</feature>
<comment type="similarity">
    <text evidence="16">Belongs to the TRAFAC class TrmE-Era-EngA-EngB-Septin-like GTPase superfamily. FeoB GTPase (TC 9.A.8) family.</text>
</comment>
<keyword evidence="15" id="KW-0460">Magnesium</keyword>
<dbReference type="PANTHER" id="PTHR43185:SF1">
    <property type="entry name" value="FE(2+) TRANSPORTER FEOB"/>
    <property type="match status" value="1"/>
</dbReference>
<evidence type="ECO:0000256" key="14">
    <source>
        <dbReference type="PIRSR" id="PIRSR603373-1"/>
    </source>
</evidence>
<dbReference type="GO" id="GO:0005886">
    <property type="term" value="C:plasma membrane"/>
    <property type="evidence" value="ECO:0007669"/>
    <property type="project" value="UniProtKB-SubCell"/>
</dbReference>
<dbReference type="InterPro" id="IPR003373">
    <property type="entry name" value="Fe2_transport_prot-B"/>
</dbReference>
<evidence type="ECO:0000256" key="11">
    <source>
        <dbReference type="ARBA" id="ARBA00023134"/>
    </source>
</evidence>
<keyword evidence="19" id="KW-1185">Reference proteome</keyword>
<reference evidence="18 19" key="1">
    <citation type="submission" date="2019-07" db="EMBL/GenBank/DDBJ databases">
        <title>Whole genome shotgun sequence of Deinococcus cellulosilyticus NBRC 106333.</title>
        <authorList>
            <person name="Hosoyama A."/>
            <person name="Uohara A."/>
            <person name="Ohji S."/>
            <person name="Ichikawa N."/>
        </authorList>
    </citation>
    <scope>NUCLEOTIDE SEQUENCE [LARGE SCALE GENOMIC DNA]</scope>
    <source>
        <strain evidence="18 19">NBRC 106333</strain>
    </source>
</reference>
<feature type="transmembrane region" description="Helical" evidence="16">
    <location>
        <begin position="343"/>
        <end position="368"/>
    </location>
</feature>
<dbReference type="InterPro" id="IPR050860">
    <property type="entry name" value="FeoB_GTPase"/>
</dbReference>
<evidence type="ECO:0000256" key="16">
    <source>
        <dbReference type="RuleBase" id="RU362098"/>
    </source>
</evidence>
<evidence type="ECO:0000256" key="13">
    <source>
        <dbReference type="NCBIfam" id="TIGR00437"/>
    </source>
</evidence>
<evidence type="ECO:0000256" key="7">
    <source>
        <dbReference type="ARBA" id="ARBA00022741"/>
    </source>
</evidence>
<dbReference type="CDD" id="cd01879">
    <property type="entry name" value="FeoB"/>
    <property type="match status" value="1"/>
</dbReference>
<dbReference type="GO" id="GO:0015093">
    <property type="term" value="F:ferrous iron transmembrane transporter activity"/>
    <property type="evidence" value="ECO:0007669"/>
    <property type="project" value="UniProtKB-UniRule"/>
</dbReference>
<evidence type="ECO:0000256" key="3">
    <source>
        <dbReference type="ARBA" id="ARBA00022475"/>
    </source>
</evidence>
<keyword evidence="7 14" id="KW-0547">Nucleotide-binding</keyword>
<evidence type="ECO:0000256" key="5">
    <source>
        <dbReference type="ARBA" id="ARBA00022519"/>
    </source>
</evidence>
<dbReference type="OrthoDB" id="9809127at2"/>
<dbReference type="InterPro" id="IPR030389">
    <property type="entry name" value="G_FEOB_dom"/>
</dbReference>
<keyword evidence="11 14" id="KW-0342">GTP-binding</keyword>
<keyword evidence="15" id="KW-0479">Metal-binding</keyword>
<proteinExistence type="inferred from homology"/>
<keyword evidence="2 16" id="KW-0813">Transport</keyword>